<proteinExistence type="predicted"/>
<dbReference type="Pfam" id="PF07929">
    <property type="entry name" value="PRiA4_ORF3"/>
    <property type="match status" value="1"/>
</dbReference>
<dbReference type="AlphaFoldDB" id="A0A1M6JY33"/>
<dbReference type="Gene3D" id="3.10.290.30">
    <property type="entry name" value="MM3350-like"/>
    <property type="match status" value="1"/>
</dbReference>
<protein>
    <submittedName>
        <fullName evidence="2">PRiA4b ORF-3-like protein</fullName>
    </submittedName>
</protein>
<reference evidence="2 3" key="1">
    <citation type="submission" date="2016-11" db="EMBL/GenBank/DDBJ databases">
        <authorList>
            <person name="Jaros S."/>
            <person name="Januszkiewicz K."/>
            <person name="Wedrychowicz H."/>
        </authorList>
    </citation>
    <scope>NUCLEOTIDE SEQUENCE [LARGE SCALE GENOMIC DNA]</scope>
    <source>
        <strain evidence="2 3">DSM 27063</strain>
    </source>
</reference>
<dbReference type="RefSeq" id="WP_073170459.1">
    <property type="nucleotide sequence ID" value="NZ_FQZE01000021.1"/>
</dbReference>
<dbReference type="Proteomes" id="UP000184050">
    <property type="component" value="Unassembled WGS sequence"/>
</dbReference>
<keyword evidence="3" id="KW-1185">Reference proteome</keyword>
<organism evidence="2 3">
    <name type="scientific">Tangfeifania diversioriginum</name>
    <dbReference type="NCBI Taxonomy" id="1168035"/>
    <lineage>
        <taxon>Bacteria</taxon>
        <taxon>Pseudomonadati</taxon>
        <taxon>Bacteroidota</taxon>
        <taxon>Bacteroidia</taxon>
        <taxon>Marinilabiliales</taxon>
        <taxon>Prolixibacteraceae</taxon>
        <taxon>Tangfeifania</taxon>
    </lineage>
</organism>
<evidence type="ECO:0000259" key="1">
    <source>
        <dbReference type="Pfam" id="PF07929"/>
    </source>
</evidence>
<dbReference type="InterPro" id="IPR012912">
    <property type="entry name" value="Plasmid_pRiA4b_Orf3-like"/>
</dbReference>
<dbReference type="STRING" id="1168035.SAMN05444280_12177"/>
<feature type="domain" description="Plasmid pRiA4b Orf3-like" evidence="1">
    <location>
        <begin position="18"/>
        <end position="135"/>
    </location>
</feature>
<dbReference type="InterPro" id="IPR024047">
    <property type="entry name" value="MM3350-like_sf"/>
</dbReference>
<evidence type="ECO:0000313" key="2">
    <source>
        <dbReference type="EMBL" id="SHJ51619.1"/>
    </source>
</evidence>
<sequence>MIYHFKITSQDSKNFHFEVELDGKHSFSDFHSVIQKSLGYETYQLASFFILNGSRKKIKEISMLDLGINNGVYYIMQKTKLADLLKTEGQKLIYTFDFFNDRSLFVELTGIIMEKNLKEPFVTLKQGDAPVQVLGEEPEPKEATRLQEEEVFMDFGVVEDYDELFGEMEDF</sequence>
<evidence type="ECO:0000313" key="3">
    <source>
        <dbReference type="Proteomes" id="UP000184050"/>
    </source>
</evidence>
<dbReference type="SUPFAM" id="SSF159941">
    <property type="entry name" value="MM3350-like"/>
    <property type="match status" value="1"/>
</dbReference>
<gene>
    <name evidence="2" type="ORF">SAMN05444280_12177</name>
</gene>
<accession>A0A1M6JY33</accession>
<dbReference type="EMBL" id="FQZE01000021">
    <property type="protein sequence ID" value="SHJ51619.1"/>
    <property type="molecule type" value="Genomic_DNA"/>
</dbReference>
<name>A0A1M6JY33_9BACT</name>
<dbReference type="OrthoDB" id="666725at2"/>